<comment type="subcellular location">
    <subcellularLocation>
        <location evidence="1 7">Membrane</location>
        <topology evidence="1 7">Single-pass type I membrane protein</topology>
    </subcellularLocation>
</comment>
<feature type="chain" id="PRO_5002430525" description="GOLD domain-containing protein" evidence="9">
    <location>
        <begin position="20"/>
        <end position="212"/>
    </location>
</feature>
<evidence type="ECO:0000256" key="2">
    <source>
        <dbReference type="ARBA" id="ARBA00007104"/>
    </source>
</evidence>
<gene>
    <name evidence="11" type="ORF">G7K_3919-t1</name>
</gene>
<evidence type="ECO:0000256" key="4">
    <source>
        <dbReference type="ARBA" id="ARBA00022729"/>
    </source>
</evidence>
<evidence type="ECO:0000256" key="1">
    <source>
        <dbReference type="ARBA" id="ARBA00004479"/>
    </source>
</evidence>
<dbReference type="RefSeq" id="XP_019025992.1">
    <property type="nucleotide sequence ID" value="XM_019171596.1"/>
</dbReference>
<keyword evidence="4 9" id="KW-0732">Signal</keyword>
<name>A0A0E9NIS9_SAICN</name>
<dbReference type="EMBL" id="BACD03000026">
    <property type="protein sequence ID" value="GAO49777.1"/>
    <property type="molecule type" value="Genomic_DNA"/>
</dbReference>
<dbReference type="STRING" id="698492.A0A0E9NIS9"/>
<dbReference type="Pfam" id="PF01105">
    <property type="entry name" value="EMP24_GP25L"/>
    <property type="match status" value="1"/>
</dbReference>
<comment type="caution">
    <text evidence="11">The sequence shown here is derived from an EMBL/GenBank/DDBJ whole genome shotgun (WGS) entry which is preliminary data.</text>
</comment>
<reference evidence="11 12" key="1">
    <citation type="journal article" date="2011" name="J. Gen. Appl. Microbiol.">
        <title>Draft genome sequencing of the enigmatic yeast Saitoella complicata.</title>
        <authorList>
            <person name="Nishida H."/>
            <person name="Hamamoto M."/>
            <person name="Sugiyama J."/>
        </authorList>
    </citation>
    <scope>NUCLEOTIDE SEQUENCE [LARGE SCALE GENOMIC DNA]</scope>
    <source>
        <strain evidence="11 12">NRRL Y-17804</strain>
    </source>
</reference>
<evidence type="ECO:0000313" key="12">
    <source>
        <dbReference type="Proteomes" id="UP000033140"/>
    </source>
</evidence>
<evidence type="ECO:0000256" key="3">
    <source>
        <dbReference type="ARBA" id="ARBA00022692"/>
    </source>
</evidence>
<evidence type="ECO:0000259" key="10">
    <source>
        <dbReference type="PROSITE" id="PS50866"/>
    </source>
</evidence>
<proteinExistence type="inferred from homology"/>
<dbReference type="InterPro" id="IPR015720">
    <property type="entry name" value="Emp24-like"/>
</dbReference>
<evidence type="ECO:0000313" key="11">
    <source>
        <dbReference type="EMBL" id="GAO49777.1"/>
    </source>
</evidence>
<evidence type="ECO:0000256" key="5">
    <source>
        <dbReference type="ARBA" id="ARBA00022989"/>
    </source>
</evidence>
<dbReference type="InterPro" id="IPR009038">
    <property type="entry name" value="GOLD_dom"/>
</dbReference>
<dbReference type="OrthoDB" id="759142at2759"/>
<accession>A0A0E9NIS9</accession>
<evidence type="ECO:0000256" key="6">
    <source>
        <dbReference type="ARBA" id="ARBA00023136"/>
    </source>
</evidence>
<dbReference type="PROSITE" id="PS50866">
    <property type="entry name" value="GOLD"/>
    <property type="match status" value="1"/>
</dbReference>
<feature type="signal peptide" evidence="9">
    <location>
        <begin position="1"/>
        <end position="19"/>
    </location>
</feature>
<sequence>MLRLTTLLLLLALVHSSTALKFSIDASPNPTQKCISNHVGLDQLVVVTAVSSGHKGDGQRLDIEIRDSAGNHYASPRDVVGEARIAFTSHANGPLEVCFTNTLTNPSSPPPSRSIDLDLDIGANALDWSAIQRSEHLSHLELELRRLESQTSEVVEVMEYLRMREQRLRDTNESTNERVKYFAIGMMGLLTALGWWQVVYLRRYFKGKHLID</sequence>
<reference evidence="11 12" key="2">
    <citation type="journal article" date="2014" name="J. Gen. Appl. Microbiol.">
        <title>The early diverging ascomycetous budding yeast Saitoella complicata has three histone deacetylases belonging to the Clr6, Hos2, and Rpd3 lineages.</title>
        <authorList>
            <person name="Nishida H."/>
            <person name="Matsumoto T."/>
            <person name="Kondo S."/>
            <person name="Hamamoto M."/>
            <person name="Yoshikawa H."/>
        </authorList>
    </citation>
    <scope>NUCLEOTIDE SEQUENCE [LARGE SCALE GENOMIC DNA]</scope>
    <source>
        <strain evidence="11 12">NRRL Y-17804</strain>
    </source>
</reference>
<reference evidence="11 12" key="3">
    <citation type="journal article" date="2015" name="Genome Announc.">
        <title>Draft Genome Sequence of the Archiascomycetous Yeast Saitoella complicata.</title>
        <authorList>
            <person name="Yamauchi K."/>
            <person name="Kondo S."/>
            <person name="Hamamoto M."/>
            <person name="Takahashi Y."/>
            <person name="Ogura Y."/>
            <person name="Hayashi T."/>
            <person name="Nishida H."/>
        </authorList>
    </citation>
    <scope>NUCLEOTIDE SEQUENCE [LARGE SCALE GENOMIC DNA]</scope>
    <source>
        <strain evidence="11 12">NRRL Y-17804</strain>
    </source>
</reference>
<keyword evidence="3 7" id="KW-0812">Transmembrane</keyword>
<evidence type="ECO:0000256" key="9">
    <source>
        <dbReference type="SAM" id="SignalP"/>
    </source>
</evidence>
<dbReference type="SMART" id="SM01190">
    <property type="entry name" value="EMP24_GP25L"/>
    <property type="match status" value="1"/>
</dbReference>
<keyword evidence="5 8" id="KW-1133">Transmembrane helix</keyword>
<dbReference type="OMA" id="DVFEACF"/>
<dbReference type="GO" id="GO:0016020">
    <property type="term" value="C:membrane"/>
    <property type="evidence" value="ECO:0007669"/>
    <property type="project" value="UniProtKB-SubCell"/>
</dbReference>
<evidence type="ECO:0000256" key="8">
    <source>
        <dbReference type="SAM" id="Phobius"/>
    </source>
</evidence>
<comment type="similarity">
    <text evidence="2 7">Belongs to the EMP24/GP25L family.</text>
</comment>
<dbReference type="AlphaFoldDB" id="A0A0E9NIS9"/>
<feature type="transmembrane region" description="Helical" evidence="8">
    <location>
        <begin position="181"/>
        <end position="201"/>
    </location>
</feature>
<feature type="domain" description="GOLD" evidence="10">
    <location>
        <begin position="32"/>
        <end position="121"/>
    </location>
</feature>
<protein>
    <recommendedName>
        <fullName evidence="10">GOLD domain-containing protein</fullName>
    </recommendedName>
</protein>
<keyword evidence="12" id="KW-1185">Reference proteome</keyword>
<evidence type="ECO:0000256" key="7">
    <source>
        <dbReference type="RuleBase" id="RU003827"/>
    </source>
</evidence>
<dbReference type="Proteomes" id="UP000033140">
    <property type="component" value="Unassembled WGS sequence"/>
</dbReference>
<dbReference type="PANTHER" id="PTHR22811">
    <property type="entry name" value="TRANSMEMBRANE EMP24 DOMAIN-CONTAINING PROTEIN"/>
    <property type="match status" value="1"/>
</dbReference>
<organism evidence="11 12">
    <name type="scientific">Saitoella complicata (strain BCRC 22490 / CBS 7301 / JCM 7358 / NBRC 10748 / NRRL Y-17804)</name>
    <dbReference type="NCBI Taxonomy" id="698492"/>
    <lineage>
        <taxon>Eukaryota</taxon>
        <taxon>Fungi</taxon>
        <taxon>Dikarya</taxon>
        <taxon>Ascomycota</taxon>
        <taxon>Taphrinomycotina</taxon>
        <taxon>Taphrinomycotina incertae sedis</taxon>
        <taxon>Saitoella</taxon>
    </lineage>
</organism>
<keyword evidence="6 8" id="KW-0472">Membrane</keyword>